<dbReference type="RefSeq" id="XP_041285057.1">
    <property type="nucleotide sequence ID" value="XM_041430108.1"/>
</dbReference>
<keyword evidence="1" id="KW-1133">Transmembrane helix</keyword>
<comment type="caution">
    <text evidence="3">The sequence shown here is derived from an EMBL/GenBank/DDBJ whole genome shotgun (WGS) entry which is preliminary data.</text>
</comment>
<feature type="transmembrane region" description="Helical" evidence="1">
    <location>
        <begin position="30"/>
        <end position="49"/>
    </location>
</feature>
<accession>A0A9P7JLP3</accession>
<protein>
    <recommendedName>
        <fullName evidence="2">DUF6535 domain-containing protein</fullName>
    </recommendedName>
</protein>
<evidence type="ECO:0000259" key="2">
    <source>
        <dbReference type="Pfam" id="PF20153"/>
    </source>
</evidence>
<name>A0A9P7JLP3_9AGAM</name>
<dbReference type="Proteomes" id="UP000823399">
    <property type="component" value="Unassembled WGS sequence"/>
</dbReference>
<evidence type="ECO:0000313" key="3">
    <source>
        <dbReference type="EMBL" id="KAG2086966.1"/>
    </source>
</evidence>
<keyword evidence="1" id="KW-0812">Transmembrane</keyword>
<feature type="non-terminal residue" evidence="3">
    <location>
        <position position="1"/>
    </location>
</feature>
<feature type="domain" description="DUF6535" evidence="2">
    <location>
        <begin position="8"/>
        <end position="67"/>
    </location>
</feature>
<dbReference type="OrthoDB" id="3219854at2759"/>
<evidence type="ECO:0000313" key="4">
    <source>
        <dbReference type="Proteomes" id="UP000823399"/>
    </source>
</evidence>
<keyword evidence="1" id="KW-0472">Membrane</keyword>
<dbReference type="AlphaFoldDB" id="A0A9P7JLP3"/>
<sequence>KDDRSKFWARYKRISNEYDNDLVNQAQSDITVILNFAGLLSTIITTFIIRMQPNPADTTNALLVQLIVI</sequence>
<keyword evidence="4" id="KW-1185">Reference proteome</keyword>
<dbReference type="EMBL" id="JABBWM010000138">
    <property type="protein sequence ID" value="KAG2086966.1"/>
    <property type="molecule type" value="Genomic_DNA"/>
</dbReference>
<dbReference type="Pfam" id="PF20153">
    <property type="entry name" value="DUF6535"/>
    <property type="match status" value="1"/>
</dbReference>
<proteinExistence type="predicted"/>
<evidence type="ECO:0000256" key="1">
    <source>
        <dbReference type="SAM" id="Phobius"/>
    </source>
</evidence>
<feature type="non-terminal residue" evidence="3">
    <location>
        <position position="69"/>
    </location>
</feature>
<gene>
    <name evidence="3" type="ORF">F5147DRAFT_532652</name>
</gene>
<reference evidence="3" key="1">
    <citation type="journal article" date="2020" name="New Phytol.">
        <title>Comparative genomics reveals dynamic genome evolution in host specialist ectomycorrhizal fungi.</title>
        <authorList>
            <person name="Lofgren L.A."/>
            <person name="Nguyen N.H."/>
            <person name="Vilgalys R."/>
            <person name="Ruytinx J."/>
            <person name="Liao H.L."/>
            <person name="Branco S."/>
            <person name="Kuo A."/>
            <person name="LaButti K."/>
            <person name="Lipzen A."/>
            <person name="Andreopoulos W."/>
            <person name="Pangilinan J."/>
            <person name="Riley R."/>
            <person name="Hundley H."/>
            <person name="Na H."/>
            <person name="Barry K."/>
            <person name="Grigoriev I.V."/>
            <person name="Stajich J.E."/>
            <person name="Kennedy P.G."/>
        </authorList>
    </citation>
    <scope>NUCLEOTIDE SEQUENCE</scope>
    <source>
        <strain evidence="3">FC423</strain>
    </source>
</reference>
<dbReference type="InterPro" id="IPR045338">
    <property type="entry name" value="DUF6535"/>
</dbReference>
<dbReference type="GeneID" id="64692367"/>
<organism evidence="3 4">
    <name type="scientific">Suillus discolor</name>
    <dbReference type="NCBI Taxonomy" id="1912936"/>
    <lineage>
        <taxon>Eukaryota</taxon>
        <taxon>Fungi</taxon>
        <taxon>Dikarya</taxon>
        <taxon>Basidiomycota</taxon>
        <taxon>Agaricomycotina</taxon>
        <taxon>Agaricomycetes</taxon>
        <taxon>Agaricomycetidae</taxon>
        <taxon>Boletales</taxon>
        <taxon>Suillineae</taxon>
        <taxon>Suillaceae</taxon>
        <taxon>Suillus</taxon>
    </lineage>
</organism>